<keyword evidence="3 6" id="KW-0032">Aminotransferase</keyword>
<keyword evidence="4 6" id="KW-0808">Transferase</keyword>
<evidence type="ECO:0000259" key="7">
    <source>
        <dbReference type="Pfam" id="PF00155"/>
    </source>
</evidence>
<evidence type="ECO:0000256" key="1">
    <source>
        <dbReference type="ARBA" id="ARBA00001933"/>
    </source>
</evidence>
<sequence length="398" mass="43680">MNALSSRIKSIPESATLAMAAKAREMKEKGIEVISLSLGEPDFKTPKHIQEGAKEAIDSENYFAYPPVNGYLDLRKAISEKFKRDNGLDYGPDQIVVSNGAKQSIANVMMAILNPGDEVIVLTPYWVSYSAMILLAEGKPVFVRGTIETDFKATADQIKEAITDKTKAIIFSSPCNPTGSVFTREELEGIASVLRDREDITIISDEIYELINFGSKHESIGTLDGMLERTVTVNGFSKGFAMTGWRVGYIGAPQWIAKASNKMQGQYTSGNCSIAQRAALTALTGPMEPTLEMSKAYERRRGLVYDLLSDIPGFEVNMPQGAFYFFPNVRHYLGKSTGDVKIETVNDLCLYLLEDAHVSLVTGEAFGDPECLRLSYAASEEDLKSAISKIKESLAKLS</sequence>
<dbReference type="FunFam" id="3.40.640.10:FF:000033">
    <property type="entry name" value="Aspartate aminotransferase"/>
    <property type="match status" value="1"/>
</dbReference>
<name>A0A239IRV6_EKHLU</name>
<protein>
    <recommendedName>
        <fullName evidence="6">Aminotransferase</fullName>
        <ecNumber evidence="6">2.6.1.-</ecNumber>
    </recommendedName>
</protein>
<evidence type="ECO:0000256" key="4">
    <source>
        <dbReference type="ARBA" id="ARBA00022679"/>
    </source>
</evidence>
<dbReference type="Gene3D" id="3.90.1150.10">
    <property type="entry name" value="Aspartate Aminotransferase, domain 1"/>
    <property type="match status" value="1"/>
</dbReference>
<feature type="domain" description="Aminotransferase class I/classII large" evidence="7">
    <location>
        <begin position="32"/>
        <end position="390"/>
    </location>
</feature>
<evidence type="ECO:0000313" key="8">
    <source>
        <dbReference type="EMBL" id="SNS96122.1"/>
    </source>
</evidence>
<dbReference type="Gene3D" id="3.40.640.10">
    <property type="entry name" value="Type I PLP-dependent aspartate aminotransferase-like (Major domain)"/>
    <property type="match status" value="1"/>
</dbReference>
<gene>
    <name evidence="8" type="ORF">SAMN05421640_1787</name>
</gene>
<dbReference type="CDD" id="cd00609">
    <property type="entry name" value="AAT_like"/>
    <property type="match status" value="1"/>
</dbReference>
<dbReference type="AlphaFoldDB" id="A0A239IRV6"/>
<dbReference type="GO" id="GO:0030170">
    <property type="term" value="F:pyridoxal phosphate binding"/>
    <property type="evidence" value="ECO:0007669"/>
    <property type="project" value="InterPro"/>
</dbReference>
<dbReference type="PROSITE" id="PS00105">
    <property type="entry name" value="AA_TRANSFER_CLASS_1"/>
    <property type="match status" value="1"/>
</dbReference>
<organism evidence="8 9">
    <name type="scientific">Ekhidna lutea</name>
    <dbReference type="NCBI Taxonomy" id="447679"/>
    <lineage>
        <taxon>Bacteria</taxon>
        <taxon>Pseudomonadati</taxon>
        <taxon>Bacteroidota</taxon>
        <taxon>Cytophagia</taxon>
        <taxon>Cytophagales</taxon>
        <taxon>Reichenbachiellaceae</taxon>
        <taxon>Ekhidna</taxon>
    </lineage>
</organism>
<evidence type="ECO:0000256" key="5">
    <source>
        <dbReference type="ARBA" id="ARBA00022898"/>
    </source>
</evidence>
<comment type="similarity">
    <text evidence="2 6">Belongs to the class-I pyridoxal-phosphate-dependent aminotransferase family.</text>
</comment>
<dbReference type="InterPro" id="IPR050596">
    <property type="entry name" value="AspAT/PAT-like"/>
</dbReference>
<dbReference type="Pfam" id="PF00155">
    <property type="entry name" value="Aminotran_1_2"/>
    <property type="match status" value="1"/>
</dbReference>
<dbReference type="InterPro" id="IPR004838">
    <property type="entry name" value="NHTrfase_class1_PyrdxlP-BS"/>
</dbReference>
<dbReference type="InterPro" id="IPR015422">
    <property type="entry name" value="PyrdxlP-dep_Trfase_small"/>
</dbReference>
<keyword evidence="9" id="KW-1185">Reference proteome</keyword>
<dbReference type="OrthoDB" id="9802328at2"/>
<dbReference type="GO" id="GO:0008483">
    <property type="term" value="F:transaminase activity"/>
    <property type="evidence" value="ECO:0007669"/>
    <property type="project" value="UniProtKB-KW"/>
</dbReference>
<dbReference type="EMBL" id="FZPD01000003">
    <property type="protein sequence ID" value="SNS96122.1"/>
    <property type="molecule type" value="Genomic_DNA"/>
</dbReference>
<dbReference type="InterPro" id="IPR004839">
    <property type="entry name" value="Aminotransferase_I/II_large"/>
</dbReference>
<evidence type="ECO:0000256" key="6">
    <source>
        <dbReference type="RuleBase" id="RU000481"/>
    </source>
</evidence>
<dbReference type="EC" id="2.6.1.-" evidence="6"/>
<dbReference type="InterPro" id="IPR015421">
    <property type="entry name" value="PyrdxlP-dep_Trfase_major"/>
</dbReference>
<dbReference type="SUPFAM" id="SSF53383">
    <property type="entry name" value="PLP-dependent transferases"/>
    <property type="match status" value="1"/>
</dbReference>
<reference evidence="8 9" key="1">
    <citation type="submission" date="2017-06" db="EMBL/GenBank/DDBJ databases">
        <authorList>
            <person name="Kim H.J."/>
            <person name="Triplett B.A."/>
        </authorList>
    </citation>
    <scope>NUCLEOTIDE SEQUENCE [LARGE SCALE GENOMIC DNA]</scope>
    <source>
        <strain evidence="8 9">DSM 19307</strain>
    </source>
</reference>
<evidence type="ECO:0000256" key="2">
    <source>
        <dbReference type="ARBA" id="ARBA00007441"/>
    </source>
</evidence>
<comment type="cofactor">
    <cofactor evidence="1 6">
        <name>pyridoxal 5'-phosphate</name>
        <dbReference type="ChEBI" id="CHEBI:597326"/>
    </cofactor>
</comment>
<keyword evidence="5" id="KW-0663">Pyridoxal phosphate</keyword>
<dbReference type="PANTHER" id="PTHR46383:SF1">
    <property type="entry name" value="ASPARTATE AMINOTRANSFERASE"/>
    <property type="match status" value="1"/>
</dbReference>
<accession>A0A239IRV6</accession>
<proteinExistence type="inferred from homology"/>
<evidence type="ECO:0000256" key="3">
    <source>
        <dbReference type="ARBA" id="ARBA00022576"/>
    </source>
</evidence>
<dbReference type="Proteomes" id="UP000198393">
    <property type="component" value="Unassembled WGS sequence"/>
</dbReference>
<evidence type="ECO:0000313" key="9">
    <source>
        <dbReference type="Proteomes" id="UP000198393"/>
    </source>
</evidence>
<dbReference type="InterPro" id="IPR015424">
    <property type="entry name" value="PyrdxlP-dep_Trfase"/>
</dbReference>
<dbReference type="RefSeq" id="WP_089356526.1">
    <property type="nucleotide sequence ID" value="NZ_FZPD01000003.1"/>
</dbReference>
<dbReference type="GO" id="GO:0006520">
    <property type="term" value="P:amino acid metabolic process"/>
    <property type="evidence" value="ECO:0007669"/>
    <property type="project" value="InterPro"/>
</dbReference>
<dbReference type="PANTHER" id="PTHR46383">
    <property type="entry name" value="ASPARTATE AMINOTRANSFERASE"/>
    <property type="match status" value="1"/>
</dbReference>